<comment type="caution">
    <text evidence="2">The sequence shown here is derived from an EMBL/GenBank/DDBJ whole genome shotgun (WGS) entry which is preliminary data.</text>
</comment>
<accession>A0A835P9T4</accession>
<reference evidence="2 3" key="1">
    <citation type="journal article" date="2020" name="Nat. Food">
        <title>A phased Vanilla planifolia genome enables genetic improvement of flavour and production.</title>
        <authorList>
            <person name="Hasing T."/>
            <person name="Tang H."/>
            <person name="Brym M."/>
            <person name="Khazi F."/>
            <person name="Huang T."/>
            <person name="Chambers A.H."/>
        </authorList>
    </citation>
    <scope>NUCLEOTIDE SEQUENCE [LARGE SCALE GENOMIC DNA]</scope>
    <source>
        <tissue evidence="2">Leaf</tissue>
    </source>
</reference>
<organism evidence="2 3">
    <name type="scientific">Vanilla planifolia</name>
    <name type="common">Vanilla</name>
    <dbReference type="NCBI Taxonomy" id="51239"/>
    <lineage>
        <taxon>Eukaryota</taxon>
        <taxon>Viridiplantae</taxon>
        <taxon>Streptophyta</taxon>
        <taxon>Embryophyta</taxon>
        <taxon>Tracheophyta</taxon>
        <taxon>Spermatophyta</taxon>
        <taxon>Magnoliopsida</taxon>
        <taxon>Liliopsida</taxon>
        <taxon>Asparagales</taxon>
        <taxon>Orchidaceae</taxon>
        <taxon>Vanilloideae</taxon>
        <taxon>Vanilleae</taxon>
        <taxon>Vanilla</taxon>
    </lineage>
</organism>
<dbReference type="Proteomes" id="UP000636800">
    <property type="component" value="Unassembled WGS sequence"/>
</dbReference>
<dbReference type="OrthoDB" id="2014913at2759"/>
<protein>
    <submittedName>
        <fullName evidence="2">Uncharacterized protein</fullName>
    </submittedName>
</protein>
<feature type="compositionally biased region" description="Basic and acidic residues" evidence="1">
    <location>
        <begin position="64"/>
        <end position="74"/>
    </location>
</feature>
<feature type="non-terminal residue" evidence="2">
    <location>
        <position position="1"/>
    </location>
</feature>
<dbReference type="AlphaFoldDB" id="A0A835P9T4"/>
<evidence type="ECO:0000256" key="1">
    <source>
        <dbReference type="SAM" id="MobiDB-lite"/>
    </source>
</evidence>
<sequence>SGEDWERGGTFIAKGTAAGERRAAKTEQRSADSGRPPGQTGISQYRGSRPVDRLEEDPSYTAWPHHEARKQIGS</sequence>
<feature type="region of interest" description="Disordered" evidence="1">
    <location>
        <begin position="1"/>
        <end position="74"/>
    </location>
</feature>
<keyword evidence="3" id="KW-1185">Reference proteome</keyword>
<evidence type="ECO:0000313" key="3">
    <source>
        <dbReference type="Proteomes" id="UP000636800"/>
    </source>
</evidence>
<feature type="compositionally biased region" description="Basic and acidic residues" evidence="1">
    <location>
        <begin position="19"/>
        <end position="32"/>
    </location>
</feature>
<name>A0A835P9T4_VANPL</name>
<proteinExistence type="predicted"/>
<evidence type="ECO:0000313" key="2">
    <source>
        <dbReference type="EMBL" id="KAG0448141.1"/>
    </source>
</evidence>
<gene>
    <name evidence="2" type="ORF">HPP92_027979</name>
</gene>
<dbReference type="EMBL" id="JADCNL010000361">
    <property type="protein sequence ID" value="KAG0448141.1"/>
    <property type="molecule type" value="Genomic_DNA"/>
</dbReference>